<keyword evidence="1 2" id="KW-0663">Pyridoxal phosphate</keyword>
<dbReference type="PANTHER" id="PTHR10146">
    <property type="entry name" value="PROLINE SYNTHETASE CO-TRANSCRIBED BACTERIAL HOMOLOG PROTEIN"/>
    <property type="match status" value="1"/>
</dbReference>
<dbReference type="Proteomes" id="UP000770889">
    <property type="component" value="Unassembled WGS sequence"/>
</dbReference>
<feature type="modified residue" description="N6-(pyridoxal phosphate)lysine" evidence="2 3">
    <location>
        <position position="41"/>
    </location>
</feature>
<evidence type="ECO:0000313" key="7">
    <source>
        <dbReference type="Proteomes" id="UP000770889"/>
    </source>
</evidence>
<comment type="similarity">
    <text evidence="2 4">Belongs to the pyridoxal phosphate-binding protein YggS/PROSC family.</text>
</comment>
<organism evidence="6 7">
    <name type="scientific">Candidatus Thiodiazotropha taylori</name>
    <dbReference type="NCBI Taxonomy" id="2792791"/>
    <lineage>
        <taxon>Bacteria</taxon>
        <taxon>Pseudomonadati</taxon>
        <taxon>Pseudomonadota</taxon>
        <taxon>Gammaproteobacteria</taxon>
        <taxon>Chromatiales</taxon>
        <taxon>Sedimenticolaceae</taxon>
        <taxon>Candidatus Thiodiazotropha</taxon>
    </lineage>
</organism>
<evidence type="ECO:0000313" key="6">
    <source>
        <dbReference type="EMBL" id="MBT2988287.1"/>
    </source>
</evidence>
<gene>
    <name evidence="6" type="ORF">KME65_04930</name>
</gene>
<protein>
    <recommendedName>
        <fullName evidence="2">Pyridoxal phosphate homeostasis protein</fullName>
        <shortName evidence="2">PLP homeostasis protein</shortName>
    </recommendedName>
</protein>
<name>A0A944MBC2_9GAMM</name>
<dbReference type="CDD" id="cd06824">
    <property type="entry name" value="PLPDE_III_Yggs_like"/>
    <property type="match status" value="1"/>
</dbReference>
<accession>A0A944MBC2</accession>
<dbReference type="AlphaFoldDB" id="A0A944MBC2"/>
<dbReference type="GO" id="GO:0030170">
    <property type="term" value="F:pyridoxal phosphate binding"/>
    <property type="evidence" value="ECO:0007669"/>
    <property type="project" value="UniProtKB-UniRule"/>
</dbReference>
<comment type="function">
    <text evidence="2">Pyridoxal 5'-phosphate (PLP)-binding protein, which is involved in PLP homeostasis.</text>
</comment>
<feature type="domain" description="Alanine racemase N-terminal" evidence="5">
    <location>
        <begin position="17"/>
        <end position="231"/>
    </location>
</feature>
<evidence type="ECO:0000256" key="2">
    <source>
        <dbReference type="HAMAP-Rule" id="MF_02087"/>
    </source>
</evidence>
<dbReference type="HAMAP" id="MF_02087">
    <property type="entry name" value="PLP_homeostasis"/>
    <property type="match status" value="1"/>
</dbReference>
<evidence type="ECO:0000256" key="1">
    <source>
        <dbReference type="ARBA" id="ARBA00022898"/>
    </source>
</evidence>
<dbReference type="SUPFAM" id="SSF51419">
    <property type="entry name" value="PLP-binding barrel"/>
    <property type="match status" value="1"/>
</dbReference>
<dbReference type="PANTHER" id="PTHR10146:SF14">
    <property type="entry name" value="PYRIDOXAL PHOSPHATE HOMEOSTASIS PROTEIN"/>
    <property type="match status" value="1"/>
</dbReference>
<dbReference type="Pfam" id="PF01168">
    <property type="entry name" value="Ala_racemase_N"/>
    <property type="match status" value="1"/>
</dbReference>
<dbReference type="PIRSF" id="PIRSF004848">
    <property type="entry name" value="YBL036c_PLPDEIII"/>
    <property type="match status" value="1"/>
</dbReference>
<reference evidence="6 7" key="1">
    <citation type="submission" date="2021-05" db="EMBL/GenBank/DDBJ databases">
        <title>Genetic and Functional Diversity in Clade A Lucinid endosymbionts from the Bahamas.</title>
        <authorList>
            <person name="Giani N.M."/>
            <person name="Engel A.S."/>
            <person name="Campbell B.J."/>
        </authorList>
    </citation>
    <scope>NUCLEOTIDE SEQUENCE [LARGE SCALE GENOMIC DNA]</scope>
    <source>
        <strain evidence="6">LUC16012Gg_MoonRockCtena</strain>
    </source>
</reference>
<dbReference type="InterPro" id="IPR001608">
    <property type="entry name" value="Ala_racemase_N"/>
</dbReference>
<dbReference type="PROSITE" id="PS01211">
    <property type="entry name" value="UPF0001"/>
    <property type="match status" value="1"/>
</dbReference>
<comment type="caution">
    <text evidence="6">The sequence shown here is derived from an EMBL/GenBank/DDBJ whole genome shotgun (WGS) entry which is preliminary data.</text>
</comment>
<proteinExistence type="inferred from homology"/>
<evidence type="ECO:0000259" key="5">
    <source>
        <dbReference type="Pfam" id="PF01168"/>
    </source>
</evidence>
<dbReference type="NCBIfam" id="TIGR00044">
    <property type="entry name" value="YggS family pyridoxal phosphate-dependent enzyme"/>
    <property type="match status" value="1"/>
</dbReference>
<dbReference type="EMBL" id="JAHHGM010000003">
    <property type="protein sequence ID" value="MBT2988287.1"/>
    <property type="molecule type" value="Genomic_DNA"/>
</dbReference>
<comment type="cofactor">
    <cofactor evidence="3">
        <name>pyridoxal 5'-phosphate</name>
        <dbReference type="ChEBI" id="CHEBI:597326"/>
    </cofactor>
</comment>
<dbReference type="Gene3D" id="3.20.20.10">
    <property type="entry name" value="Alanine racemase"/>
    <property type="match status" value="1"/>
</dbReference>
<dbReference type="InterPro" id="IPR029066">
    <property type="entry name" value="PLP-binding_barrel"/>
</dbReference>
<evidence type="ECO:0000256" key="4">
    <source>
        <dbReference type="RuleBase" id="RU004514"/>
    </source>
</evidence>
<evidence type="ECO:0000256" key="3">
    <source>
        <dbReference type="PIRSR" id="PIRSR004848-1"/>
    </source>
</evidence>
<dbReference type="InterPro" id="IPR011078">
    <property type="entry name" value="PyrdxlP_homeostasis"/>
</dbReference>
<sequence length="235" mass="26490">MTDPDPNTLQQRYQRVLNRIRKAEAACDRPAGGVNLLAVSKTKGMEEIASLADLGQRGFGESYLQEALQKIDRLRDRELEWHFIGRIQGNKTRPIAENFDWVHSLASLKHAIRLNDQRPPDLPPLNVCLQVNTSGETSKDGYSEEALREEFEAYTKLPNLRIRGLMTIPAPGAEETAQHRPFERLRLLRDELTRAETPLDTLSMGMSEDLEAAIAEGATIIRIGTAIFGPRQYNQ</sequence>